<sequence>MGFGRLTIVGIWDGQFGEVEVRRVQPYEALKVYVCPGCNRDIPEGMGHYVCVPSDAADLRRHWHYGCWDNRVVSQN</sequence>
<dbReference type="AlphaFoldDB" id="A0A6J6KXU5"/>
<dbReference type="EMBL" id="CAEZWB010000128">
    <property type="protein sequence ID" value="CAB4653104.1"/>
    <property type="molecule type" value="Genomic_DNA"/>
</dbReference>
<protein>
    <submittedName>
        <fullName evidence="1">Unannotated protein</fullName>
    </submittedName>
</protein>
<evidence type="ECO:0000313" key="1">
    <source>
        <dbReference type="EMBL" id="CAB4653104.1"/>
    </source>
</evidence>
<gene>
    <name evidence="1" type="ORF">UFOPK2166_00936</name>
</gene>
<reference evidence="1" key="1">
    <citation type="submission" date="2020-05" db="EMBL/GenBank/DDBJ databases">
        <authorList>
            <person name="Chiriac C."/>
            <person name="Salcher M."/>
            <person name="Ghai R."/>
            <person name="Kavagutti S V."/>
        </authorList>
    </citation>
    <scope>NUCLEOTIDE SEQUENCE</scope>
</reference>
<name>A0A6J6KXU5_9ZZZZ</name>
<accession>A0A6J6KXU5</accession>
<proteinExistence type="predicted"/>
<organism evidence="1">
    <name type="scientific">freshwater metagenome</name>
    <dbReference type="NCBI Taxonomy" id="449393"/>
    <lineage>
        <taxon>unclassified sequences</taxon>
        <taxon>metagenomes</taxon>
        <taxon>ecological metagenomes</taxon>
    </lineage>
</organism>